<dbReference type="EMBL" id="CM016552">
    <property type="protein sequence ID" value="TKW39044.1"/>
    <property type="molecule type" value="Genomic_DNA"/>
</dbReference>
<organism evidence="2 3">
    <name type="scientific">Setaria viridis</name>
    <name type="common">Green bristlegrass</name>
    <name type="synonym">Setaria italica subsp. viridis</name>
    <dbReference type="NCBI Taxonomy" id="4556"/>
    <lineage>
        <taxon>Eukaryota</taxon>
        <taxon>Viridiplantae</taxon>
        <taxon>Streptophyta</taxon>
        <taxon>Embryophyta</taxon>
        <taxon>Tracheophyta</taxon>
        <taxon>Spermatophyta</taxon>
        <taxon>Magnoliopsida</taxon>
        <taxon>Liliopsida</taxon>
        <taxon>Poales</taxon>
        <taxon>Poaceae</taxon>
        <taxon>PACMAD clade</taxon>
        <taxon>Panicoideae</taxon>
        <taxon>Panicodae</taxon>
        <taxon>Paniceae</taxon>
        <taxon>Cenchrinae</taxon>
        <taxon>Setaria</taxon>
    </lineage>
</organism>
<name>A0A4U6WB53_SETVI</name>
<accession>A0A4U6WB53</accession>
<sequence>MHERIGSKCYFQKVEENLAQRSCLCVPCTCTPRCWTRSPRAVNTLSPCTARLSLPHRPTAGGKETTRALHCPHHAPRYLPLRTTNPCRPTPVREPRHAGVPHALPASHALPPSAATARAPPSAPMHEKEDPNVALSSHRFAAIKGPCPGSPASPFHPAPELRCRRYCRPSSFCLRATLLPPEPSRAPPEPHSTFLAPSPAISVAAFAGDGEPAPRSTPHRTSSALDSYSPKTTGGLLISFAPLAHALMVGPCRICAASPPVRTEDHIAKPKILPGP</sequence>
<dbReference type="Proteomes" id="UP000298652">
    <property type="component" value="Chromosome 1"/>
</dbReference>
<dbReference type="Gramene" id="TKW39044">
    <property type="protein sequence ID" value="TKW39044"/>
    <property type="gene ID" value="SEVIR_1G154100v2"/>
</dbReference>
<keyword evidence="3" id="KW-1185">Reference proteome</keyword>
<feature type="compositionally biased region" description="Low complexity" evidence="1">
    <location>
        <begin position="104"/>
        <end position="120"/>
    </location>
</feature>
<evidence type="ECO:0000313" key="3">
    <source>
        <dbReference type="Proteomes" id="UP000298652"/>
    </source>
</evidence>
<dbReference type="AlphaFoldDB" id="A0A4U6WB53"/>
<feature type="region of interest" description="Disordered" evidence="1">
    <location>
        <begin position="104"/>
        <end position="129"/>
    </location>
</feature>
<feature type="compositionally biased region" description="Polar residues" evidence="1">
    <location>
        <begin position="219"/>
        <end position="228"/>
    </location>
</feature>
<reference evidence="2" key="1">
    <citation type="submission" date="2019-03" db="EMBL/GenBank/DDBJ databases">
        <title>WGS assembly of Setaria viridis.</title>
        <authorList>
            <person name="Huang P."/>
            <person name="Jenkins J."/>
            <person name="Grimwood J."/>
            <person name="Barry K."/>
            <person name="Healey A."/>
            <person name="Mamidi S."/>
            <person name="Sreedasyam A."/>
            <person name="Shu S."/>
            <person name="Feldman M."/>
            <person name="Wu J."/>
            <person name="Yu Y."/>
            <person name="Chen C."/>
            <person name="Johnson J."/>
            <person name="Rokhsar D."/>
            <person name="Baxter I."/>
            <person name="Schmutz J."/>
            <person name="Brutnell T."/>
            <person name="Kellogg E."/>
        </authorList>
    </citation>
    <scope>NUCLEOTIDE SEQUENCE [LARGE SCALE GENOMIC DNA]</scope>
</reference>
<proteinExistence type="predicted"/>
<evidence type="ECO:0000256" key="1">
    <source>
        <dbReference type="SAM" id="MobiDB-lite"/>
    </source>
</evidence>
<evidence type="ECO:0000313" key="2">
    <source>
        <dbReference type="EMBL" id="TKW39044.1"/>
    </source>
</evidence>
<feature type="region of interest" description="Disordered" evidence="1">
    <location>
        <begin position="206"/>
        <end position="228"/>
    </location>
</feature>
<protein>
    <submittedName>
        <fullName evidence="2">Uncharacterized protein</fullName>
    </submittedName>
</protein>
<gene>
    <name evidence="2" type="ORF">SEVIR_1G154100v2</name>
</gene>